<evidence type="ECO:0000313" key="2">
    <source>
        <dbReference type="EMBL" id="VEI76999.1"/>
    </source>
</evidence>
<reference evidence="2 3" key="1">
    <citation type="submission" date="2018-12" db="EMBL/GenBank/DDBJ databases">
        <authorList>
            <consortium name="Pathogen Informatics"/>
        </authorList>
    </citation>
    <scope>NUCLEOTIDE SEQUENCE [LARGE SCALE GENOMIC DNA]</scope>
    <source>
        <strain evidence="2 3">NCTC13193</strain>
    </source>
</reference>
<protein>
    <recommendedName>
        <fullName evidence="4">Adhesin</fullName>
    </recommendedName>
</protein>
<dbReference type="EMBL" id="LR134492">
    <property type="protein sequence ID" value="VEI76999.1"/>
    <property type="molecule type" value="Genomic_DNA"/>
</dbReference>
<evidence type="ECO:0000313" key="3">
    <source>
        <dbReference type="Proteomes" id="UP000270487"/>
    </source>
</evidence>
<dbReference type="Proteomes" id="UP000270487">
    <property type="component" value="Chromosome"/>
</dbReference>
<gene>
    <name evidence="2" type="ORF">NCTC13193_05603</name>
</gene>
<dbReference type="InterPro" id="IPR036937">
    <property type="entry name" value="Adhesion_dom_fimbrial_sf"/>
</dbReference>
<feature type="signal peptide" evidence="1">
    <location>
        <begin position="1"/>
        <end position="19"/>
    </location>
</feature>
<sequence length="266" mass="28280">MKIKLIFLTLLFASANVRSIVFDPGYTTPASPELTVTQLEPPTKAQSAAIGNSSGVVCKMAVSLPDPDGTGKAYYYVSQKYPKTWEGSRTYCHGVELTTTDAVKNYQILAAAFEGERLALSGPLSGPQKCYWIIYILAPNPVSSGSTGPMPCVSRPISKSCTVTVDDVIFHPNATVGRISSAARGTARIRCTGAVSVRLSTNGTGVRLFSGTTAIESALYLNNDGQTEWNGKVDNTAKIDLISSIDEYTVAAGEYIGSTVLTASWD</sequence>
<dbReference type="GO" id="GO:0007155">
    <property type="term" value="P:cell adhesion"/>
    <property type="evidence" value="ECO:0007669"/>
    <property type="project" value="InterPro"/>
</dbReference>
<name>A0A3S5BBB5_SERFO</name>
<dbReference type="Gene3D" id="2.60.40.1090">
    <property type="entry name" value="Fimbrial-type adhesion domain"/>
    <property type="match status" value="1"/>
</dbReference>
<proteinExistence type="predicted"/>
<dbReference type="GO" id="GO:0009289">
    <property type="term" value="C:pilus"/>
    <property type="evidence" value="ECO:0007669"/>
    <property type="project" value="InterPro"/>
</dbReference>
<feature type="chain" id="PRO_5018635489" description="Adhesin" evidence="1">
    <location>
        <begin position="20"/>
        <end position="266"/>
    </location>
</feature>
<keyword evidence="1" id="KW-0732">Signal</keyword>
<evidence type="ECO:0000256" key="1">
    <source>
        <dbReference type="SAM" id="SignalP"/>
    </source>
</evidence>
<accession>A0A3S5BBB5</accession>
<dbReference type="AlphaFoldDB" id="A0A3S5BBB5"/>
<evidence type="ECO:0008006" key="4">
    <source>
        <dbReference type="Google" id="ProtNLM"/>
    </source>
</evidence>
<organism evidence="2 3">
    <name type="scientific">Serratia fonticola</name>
    <dbReference type="NCBI Taxonomy" id="47917"/>
    <lineage>
        <taxon>Bacteria</taxon>
        <taxon>Pseudomonadati</taxon>
        <taxon>Pseudomonadota</taxon>
        <taxon>Gammaproteobacteria</taxon>
        <taxon>Enterobacterales</taxon>
        <taxon>Yersiniaceae</taxon>
        <taxon>Serratia</taxon>
    </lineage>
</organism>